<protein>
    <submittedName>
        <fullName evidence="3">Putative transposase</fullName>
    </submittedName>
</protein>
<dbReference type="PANTHER" id="PTHR34322">
    <property type="entry name" value="TRANSPOSASE, Y1_TNP DOMAIN-CONTAINING"/>
    <property type="match status" value="1"/>
</dbReference>
<dbReference type="GO" id="GO:0006313">
    <property type="term" value="P:DNA transposition"/>
    <property type="evidence" value="ECO:0007669"/>
    <property type="project" value="InterPro"/>
</dbReference>
<proteinExistence type="predicted"/>
<reference evidence="3 4" key="1">
    <citation type="submission" date="2019-03" db="EMBL/GenBank/DDBJ databases">
        <title>Genomic Encyclopedia of Type Strains, Phase IV (KMG-IV): sequencing the most valuable type-strain genomes for metagenomic binning, comparative biology and taxonomic classification.</title>
        <authorList>
            <person name="Goeker M."/>
        </authorList>
    </citation>
    <scope>NUCLEOTIDE SEQUENCE [LARGE SCALE GENOMIC DNA]</scope>
    <source>
        <strain evidence="3 4">DSM 11901</strain>
    </source>
</reference>
<evidence type="ECO:0000313" key="3">
    <source>
        <dbReference type="EMBL" id="TDP85955.1"/>
    </source>
</evidence>
<organism evidence="3 4">
    <name type="scientific">Aquabacterium commune</name>
    <dbReference type="NCBI Taxonomy" id="70586"/>
    <lineage>
        <taxon>Bacteria</taxon>
        <taxon>Pseudomonadati</taxon>
        <taxon>Pseudomonadota</taxon>
        <taxon>Betaproteobacteria</taxon>
        <taxon>Burkholderiales</taxon>
        <taxon>Aquabacterium</taxon>
    </lineage>
</organism>
<dbReference type="RefSeq" id="WP_133607005.1">
    <property type="nucleotide sequence ID" value="NZ_JBASTO010000257.1"/>
</dbReference>
<dbReference type="SUPFAM" id="SSF143422">
    <property type="entry name" value="Transposase IS200-like"/>
    <property type="match status" value="1"/>
</dbReference>
<dbReference type="InterPro" id="IPR002686">
    <property type="entry name" value="Transposase_17"/>
</dbReference>
<keyword evidence="4" id="KW-1185">Reference proteome</keyword>
<evidence type="ECO:0000256" key="1">
    <source>
        <dbReference type="SAM" id="MobiDB-lite"/>
    </source>
</evidence>
<feature type="domain" description="Transposase IS200-like" evidence="2">
    <location>
        <begin position="9"/>
        <end position="117"/>
    </location>
</feature>
<dbReference type="AlphaFoldDB" id="A0A4R6RIQ0"/>
<name>A0A4R6RIQ0_9BURK</name>
<evidence type="ECO:0000259" key="2">
    <source>
        <dbReference type="SMART" id="SM01321"/>
    </source>
</evidence>
<evidence type="ECO:0000313" key="4">
    <source>
        <dbReference type="Proteomes" id="UP000294593"/>
    </source>
</evidence>
<dbReference type="GO" id="GO:0004803">
    <property type="term" value="F:transposase activity"/>
    <property type="evidence" value="ECO:0007669"/>
    <property type="project" value="InterPro"/>
</dbReference>
<dbReference type="GO" id="GO:0003677">
    <property type="term" value="F:DNA binding"/>
    <property type="evidence" value="ECO:0007669"/>
    <property type="project" value="InterPro"/>
</dbReference>
<gene>
    <name evidence="3" type="ORF">EV672_102305</name>
</gene>
<sequence>MARLPRLGVAGWPHLLVQQVHDGQLLARDDTDRQALTEALRDAARAHGVAVHAYHLGESALMLVATPEASEGLSLLMQAVGRRYVAGFNRRHGRQGGLWAGRYRGTVLDAARYVLDAMVLVETRESVPHAGAALYGAAWSSAGHHLGLRTDPLVLDPAAFWALGNTPFERQAAWRQRLGEGLSEARSTELSQAMHKGWALMSPEQEAALSQSVGRRLSPRPRGRPRKAVP</sequence>
<dbReference type="InterPro" id="IPR036515">
    <property type="entry name" value="Transposase_17_sf"/>
</dbReference>
<feature type="region of interest" description="Disordered" evidence="1">
    <location>
        <begin position="205"/>
        <end position="230"/>
    </location>
</feature>
<dbReference type="Gene3D" id="3.30.70.1290">
    <property type="entry name" value="Transposase IS200-like"/>
    <property type="match status" value="1"/>
</dbReference>
<dbReference type="PANTHER" id="PTHR34322:SF2">
    <property type="entry name" value="TRANSPOSASE IS200-LIKE DOMAIN-CONTAINING PROTEIN"/>
    <property type="match status" value="1"/>
</dbReference>
<feature type="compositionally biased region" description="Basic residues" evidence="1">
    <location>
        <begin position="217"/>
        <end position="230"/>
    </location>
</feature>
<dbReference type="OrthoDB" id="9814067at2"/>
<dbReference type="SMART" id="SM01321">
    <property type="entry name" value="Y1_Tnp"/>
    <property type="match status" value="1"/>
</dbReference>
<dbReference type="EMBL" id="SNXW01000002">
    <property type="protein sequence ID" value="TDP85955.1"/>
    <property type="molecule type" value="Genomic_DNA"/>
</dbReference>
<dbReference type="Proteomes" id="UP000294593">
    <property type="component" value="Unassembled WGS sequence"/>
</dbReference>
<accession>A0A4R6RIQ0</accession>
<comment type="caution">
    <text evidence="3">The sequence shown here is derived from an EMBL/GenBank/DDBJ whole genome shotgun (WGS) entry which is preliminary data.</text>
</comment>